<name>A0A1X6ND28_9APHY</name>
<dbReference type="Proteomes" id="UP000194127">
    <property type="component" value="Unassembled WGS sequence"/>
</dbReference>
<dbReference type="GeneID" id="36329229"/>
<keyword evidence="2" id="KW-1185">Reference proteome</keyword>
<proteinExistence type="predicted"/>
<evidence type="ECO:0000313" key="1">
    <source>
        <dbReference type="EMBL" id="OSX66283.1"/>
    </source>
</evidence>
<organism evidence="1 2">
    <name type="scientific">Postia placenta MAD-698-R-SB12</name>
    <dbReference type="NCBI Taxonomy" id="670580"/>
    <lineage>
        <taxon>Eukaryota</taxon>
        <taxon>Fungi</taxon>
        <taxon>Dikarya</taxon>
        <taxon>Basidiomycota</taxon>
        <taxon>Agaricomycotina</taxon>
        <taxon>Agaricomycetes</taxon>
        <taxon>Polyporales</taxon>
        <taxon>Adustoporiaceae</taxon>
        <taxon>Rhodonia</taxon>
    </lineage>
</organism>
<reference evidence="1 2" key="1">
    <citation type="submission" date="2017-04" db="EMBL/GenBank/DDBJ databases">
        <title>Genome Sequence of the Model Brown-Rot Fungus Postia placenta SB12.</title>
        <authorList>
            <consortium name="DOE Joint Genome Institute"/>
            <person name="Gaskell J."/>
            <person name="Kersten P."/>
            <person name="Larrondo L.F."/>
            <person name="Canessa P."/>
            <person name="Martinez D."/>
            <person name="Hibbett D."/>
            <person name="Schmoll M."/>
            <person name="Kubicek C.P."/>
            <person name="Martinez A.T."/>
            <person name="Yadav J."/>
            <person name="Master E."/>
            <person name="Magnuson J.K."/>
            <person name="James T."/>
            <person name="Yaver D."/>
            <person name="Berka R."/>
            <person name="Labutti K."/>
            <person name="Lipzen A."/>
            <person name="Aerts A."/>
            <person name="Barry K."/>
            <person name="Henrissat B."/>
            <person name="Blanchette R."/>
            <person name="Grigoriev I."/>
            <person name="Cullen D."/>
        </authorList>
    </citation>
    <scope>NUCLEOTIDE SEQUENCE [LARGE SCALE GENOMIC DNA]</scope>
    <source>
        <strain evidence="1 2">MAD-698-R-SB12</strain>
    </source>
</reference>
<dbReference type="RefSeq" id="XP_024343077.1">
    <property type="nucleotide sequence ID" value="XM_024484280.1"/>
</dbReference>
<dbReference type="AlphaFoldDB" id="A0A1X6ND28"/>
<gene>
    <name evidence="1" type="ORF">POSPLADRAFT_1132973</name>
</gene>
<evidence type="ECO:0000313" key="2">
    <source>
        <dbReference type="Proteomes" id="UP000194127"/>
    </source>
</evidence>
<dbReference type="EMBL" id="KZ110592">
    <property type="protein sequence ID" value="OSX66283.1"/>
    <property type="molecule type" value="Genomic_DNA"/>
</dbReference>
<accession>A0A1X6ND28</accession>
<sequence>MILIEILLGNRTGSASSSLLTICAKELLKCADPRGQKRARKLGRASSRGLEAPIVVYNDRARCMYRTRLSLTGIATPMDKRAPRRSHRCSNKPAVRRAFSLLLLE</sequence>
<protein>
    <submittedName>
        <fullName evidence="1">Uncharacterized protein</fullName>
    </submittedName>
</protein>